<dbReference type="AlphaFoldDB" id="A0A1Y0IIU3"/>
<dbReference type="GO" id="GO:0016787">
    <property type="term" value="F:hydrolase activity"/>
    <property type="evidence" value="ECO:0007669"/>
    <property type="project" value="UniProtKB-KW"/>
</dbReference>
<dbReference type="EMBL" id="CP021434">
    <property type="protein sequence ID" value="ARU59756.1"/>
    <property type="molecule type" value="Genomic_DNA"/>
</dbReference>
<dbReference type="Proteomes" id="UP000195437">
    <property type="component" value="Chromosome"/>
</dbReference>
<dbReference type="SFLD" id="SFLDG01129">
    <property type="entry name" value="C1.5:_HAD__Beta-PGM__Phosphata"/>
    <property type="match status" value="1"/>
</dbReference>
<protein>
    <submittedName>
        <fullName evidence="2">Hydrolase</fullName>
    </submittedName>
</protein>
<dbReference type="RefSeq" id="WP_087455144.1">
    <property type="nucleotide sequence ID" value="NZ_CP021434.1"/>
</dbReference>
<dbReference type="InterPro" id="IPR006439">
    <property type="entry name" value="HAD-SF_hydro_IA"/>
</dbReference>
<dbReference type="SUPFAM" id="SSF56784">
    <property type="entry name" value="HAD-like"/>
    <property type="match status" value="1"/>
</dbReference>
<dbReference type="KEGG" id="tum:CBW65_00855"/>
<dbReference type="Gene3D" id="3.40.50.1000">
    <property type="entry name" value="HAD superfamily/HAD-like"/>
    <property type="match status" value="1"/>
</dbReference>
<reference evidence="3" key="1">
    <citation type="submission" date="2017-05" db="EMBL/GenBank/DDBJ databases">
        <authorList>
            <person name="Sung H."/>
        </authorList>
    </citation>
    <scope>NUCLEOTIDE SEQUENCE [LARGE SCALE GENOMIC DNA]</scope>
    <source>
        <strain evidence="3">AR23208</strain>
    </source>
</reference>
<keyword evidence="3" id="KW-1185">Reference proteome</keyword>
<proteinExistence type="predicted"/>
<dbReference type="InterPro" id="IPR023214">
    <property type="entry name" value="HAD_sf"/>
</dbReference>
<evidence type="ECO:0000313" key="2">
    <source>
        <dbReference type="EMBL" id="ARU59756.1"/>
    </source>
</evidence>
<dbReference type="OrthoDB" id="9809962at2"/>
<dbReference type="PANTHER" id="PTHR43316">
    <property type="entry name" value="HYDROLASE, HALOACID DELAHOGENASE-RELATED"/>
    <property type="match status" value="1"/>
</dbReference>
<keyword evidence="1 2" id="KW-0378">Hydrolase</keyword>
<dbReference type="PRINTS" id="PR00413">
    <property type="entry name" value="HADHALOGNASE"/>
</dbReference>
<evidence type="ECO:0000313" key="3">
    <source>
        <dbReference type="Proteomes" id="UP000195437"/>
    </source>
</evidence>
<gene>
    <name evidence="2" type="ORF">CBW65_00855</name>
</gene>
<dbReference type="Gene3D" id="1.10.150.520">
    <property type="match status" value="1"/>
</dbReference>
<evidence type="ECO:0000256" key="1">
    <source>
        <dbReference type="ARBA" id="ARBA00022801"/>
    </source>
</evidence>
<organism evidence="2 3">
    <name type="scientific">Tumebacillus avium</name>
    <dbReference type="NCBI Taxonomy" id="1903704"/>
    <lineage>
        <taxon>Bacteria</taxon>
        <taxon>Bacillati</taxon>
        <taxon>Bacillota</taxon>
        <taxon>Bacilli</taxon>
        <taxon>Bacillales</taxon>
        <taxon>Alicyclobacillaceae</taxon>
        <taxon>Tumebacillus</taxon>
    </lineage>
</organism>
<dbReference type="Pfam" id="PF00702">
    <property type="entry name" value="Hydrolase"/>
    <property type="match status" value="1"/>
</dbReference>
<sequence>MGLTTLLFDLDGTLLPMDNDTFTKGYFKHLAASVAHLLPPEQFVAQVWASTKAMVKSDDEALSNEQVFKADFLQSLPVDEGAFFPIIERFYAQQFGELSHLSEPTPLAREILLAALEKGYKLVLATNPLFPRPATLHRMRWAGIDDLPFELVTTYEDSHFCKPNPNYYREIVQKLGVSSESCMMIGNDAYEDLIAGTVGMQTYWVNNGEQAPEQRLPFDHQGTLHDLLQYVRVELPALR</sequence>
<accession>A0A1Y0IIU3</accession>
<dbReference type="InterPro" id="IPR036412">
    <property type="entry name" value="HAD-like_sf"/>
</dbReference>
<name>A0A1Y0IIU3_9BACL</name>
<dbReference type="SFLD" id="SFLDS00003">
    <property type="entry name" value="Haloacid_Dehalogenase"/>
    <property type="match status" value="1"/>
</dbReference>
<dbReference type="InterPro" id="IPR051540">
    <property type="entry name" value="S-2-haloacid_dehalogenase"/>
</dbReference>
<dbReference type="PANTHER" id="PTHR43316:SF3">
    <property type="entry name" value="HALOACID DEHALOGENASE, TYPE II (AFU_ORTHOLOGUE AFUA_2G07750)-RELATED"/>
    <property type="match status" value="1"/>
</dbReference>